<evidence type="ECO:0000313" key="1">
    <source>
        <dbReference type="EMBL" id="EGD46142.1"/>
    </source>
</evidence>
<reference evidence="1" key="2">
    <citation type="submission" date="2011-01" db="EMBL/GenBank/DDBJ databases">
        <title>The Non-contiguous Finished genome of Clostridium papyrosolvens.</title>
        <authorList>
            <person name="Lucas S."/>
            <person name="Copeland A."/>
            <person name="Lapidus A."/>
            <person name="Cheng J.-F."/>
            <person name="Goodwin L."/>
            <person name="Pitluck S."/>
            <person name="Misra M."/>
            <person name="Chertkov O."/>
            <person name="Detter J.C."/>
            <person name="Han C."/>
            <person name="Tapia R."/>
            <person name="Land M."/>
            <person name="Hauser L."/>
            <person name="Kyrpides N."/>
            <person name="Ivanova N."/>
            <person name="Pagani I."/>
            <person name="Mouttaki H."/>
            <person name="He Z."/>
            <person name="Zhou J."/>
            <person name="Hemme C.L."/>
            <person name="Woyke T."/>
        </authorList>
    </citation>
    <scope>NUCLEOTIDE SEQUENCE [LARGE SCALE GENOMIC DNA]</scope>
    <source>
        <strain evidence="1">DSM 2782</strain>
    </source>
</reference>
<name>F1THD9_9FIRM</name>
<dbReference type="EMBL" id="ACXX02000016">
    <property type="protein sequence ID" value="EGD46142.1"/>
    <property type="molecule type" value="Genomic_DNA"/>
</dbReference>
<comment type="caution">
    <text evidence="1">The sequence shown here is derived from an EMBL/GenBank/DDBJ whole genome shotgun (WGS) entry which is preliminary data.</text>
</comment>
<dbReference type="AlphaFoldDB" id="F1THD9"/>
<organism evidence="1 2">
    <name type="scientific">Ruminiclostridium papyrosolvens DSM 2782</name>
    <dbReference type="NCBI Taxonomy" id="588581"/>
    <lineage>
        <taxon>Bacteria</taxon>
        <taxon>Bacillati</taxon>
        <taxon>Bacillota</taxon>
        <taxon>Clostridia</taxon>
        <taxon>Eubacteriales</taxon>
        <taxon>Oscillospiraceae</taxon>
        <taxon>Ruminiclostridium</taxon>
    </lineage>
</organism>
<proteinExistence type="predicted"/>
<keyword evidence="2" id="KW-1185">Reference proteome</keyword>
<dbReference type="RefSeq" id="WP_004621814.1">
    <property type="nucleotide sequence ID" value="NZ_ACXX02000016.1"/>
</dbReference>
<protein>
    <submittedName>
        <fullName evidence="1">Uncharacterized protein</fullName>
    </submittedName>
</protein>
<evidence type="ECO:0000313" key="2">
    <source>
        <dbReference type="Proteomes" id="UP000003860"/>
    </source>
</evidence>
<sequence length="162" mass="18847">MGEIIQFGDISKRKLADNNAVDGNFIQVMFYTNELDVVHRVCEKYKPVNEEYTVKWIAFGALSEAIEDIISEETSESFLAAPEVPMCTHILEIDVYIDAFTKEIEIRNLSPKELSILERIRKRLKEFRDLCENNLSSYAMMSEYDRTTILADDWIKYNEKSS</sequence>
<dbReference type="STRING" id="588581.Cpap_0436"/>
<gene>
    <name evidence="1" type="ORF">Cpap_0436</name>
</gene>
<reference evidence="1" key="1">
    <citation type="submission" date="2009-07" db="EMBL/GenBank/DDBJ databases">
        <authorList>
            <consortium name="US DOE Joint Genome Institute (JGI-PGF)"/>
            <person name="Lucas S."/>
            <person name="Copeland A."/>
            <person name="Lapidus A."/>
            <person name="Glavina del Rio T."/>
            <person name="Tice H."/>
            <person name="Bruce D."/>
            <person name="Goodwin L."/>
            <person name="Pitluck S."/>
            <person name="Larimer F."/>
            <person name="Land M.L."/>
            <person name="Mouttaki H."/>
            <person name="He Z."/>
            <person name="Zhou J."/>
            <person name="Hemme C.L."/>
        </authorList>
    </citation>
    <scope>NUCLEOTIDE SEQUENCE [LARGE SCALE GENOMIC DNA]</scope>
    <source>
        <strain evidence="1">DSM 2782</strain>
    </source>
</reference>
<dbReference type="Proteomes" id="UP000003860">
    <property type="component" value="Unassembled WGS sequence"/>
</dbReference>
<accession>F1THD9</accession>